<dbReference type="PANTHER" id="PTHR42921:SF1">
    <property type="entry name" value="ACETOACETYL-COA SYNTHETASE"/>
    <property type="match status" value="1"/>
</dbReference>
<evidence type="ECO:0000313" key="2">
    <source>
        <dbReference type="Proteomes" id="UP000539538"/>
    </source>
</evidence>
<reference evidence="1 2" key="1">
    <citation type="submission" date="2020-08" db="EMBL/GenBank/DDBJ databases">
        <title>Genomic Encyclopedia of Type Strains, Phase IV (KMG-IV): sequencing the most valuable type-strain genomes for metagenomic binning, comparative biology and taxonomic classification.</title>
        <authorList>
            <person name="Goeker M."/>
        </authorList>
    </citation>
    <scope>NUCLEOTIDE SEQUENCE [LARGE SCALE GENOMIC DNA]</scope>
    <source>
        <strain evidence="1 2">DSM 7050</strain>
    </source>
</reference>
<evidence type="ECO:0008006" key="3">
    <source>
        <dbReference type="Google" id="ProtNLM"/>
    </source>
</evidence>
<dbReference type="EMBL" id="JACHOT010000011">
    <property type="protein sequence ID" value="MBB4653195.1"/>
    <property type="molecule type" value="Genomic_DNA"/>
</dbReference>
<evidence type="ECO:0000313" key="1">
    <source>
        <dbReference type="EMBL" id="MBB4653195.1"/>
    </source>
</evidence>
<sequence>AVADIPRTKSGKITELAVRDIVHGRPVKNQEALANPEALELYKDIEALGS</sequence>
<protein>
    <recommendedName>
        <fullName evidence="3">Acetoacetate--CoA ligase</fullName>
    </recommendedName>
</protein>
<organism evidence="1 2">
    <name type="scientific">Aminobacter niigataensis</name>
    <dbReference type="NCBI Taxonomy" id="83265"/>
    <lineage>
        <taxon>Bacteria</taxon>
        <taxon>Pseudomonadati</taxon>
        <taxon>Pseudomonadota</taxon>
        <taxon>Alphaproteobacteria</taxon>
        <taxon>Hyphomicrobiales</taxon>
        <taxon>Phyllobacteriaceae</taxon>
        <taxon>Aminobacter</taxon>
    </lineage>
</organism>
<comment type="caution">
    <text evidence="1">The sequence shown here is derived from an EMBL/GenBank/DDBJ whole genome shotgun (WGS) entry which is preliminary data.</text>
</comment>
<dbReference type="Proteomes" id="UP000539538">
    <property type="component" value="Unassembled WGS sequence"/>
</dbReference>
<gene>
    <name evidence="1" type="ORF">GGQ99_004980</name>
</gene>
<proteinExistence type="predicted"/>
<keyword evidence="2" id="KW-1185">Reference proteome</keyword>
<feature type="non-terminal residue" evidence="1">
    <location>
        <position position="1"/>
    </location>
</feature>
<name>A0ABR6L8S5_9HYPH</name>
<accession>A0ABR6L8S5</accession>
<dbReference type="PANTHER" id="PTHR42921">
    <property type="entry name" value="ACETOACETYL-COA SYNTHETASE"/>
    <property type="match status" value="1"/>
</dbReference>